<organism evidence="4 5">
    <name type="scientific">Candidatus Magnetoglobus multicellularis str. Araruama</name>
    <dbReference type="NCBI Taxonomy" id="890399"/>
    <lineage>
        <taxon>Bacteria</taxon>
        <taxon>Pseudomonadati</taxon>
        <taxon>Thermodesulfobacteriota</taxon>
        <taxon>Desulfobacteria</taxon>
        <taxon>Desulfobacterales</taxon>
        <taxon>Desulfobacteraceae</taxon>
        <taxon>Candidatus Magnetoglobus</taxon>
    </lineage>
</organism>
<gene>
    <name evidence="4" type="ORF">OMM_07573</name>
</gene>
<proteinExistence type="predicted"/>
<dbReference type="InterPro" id="IPR003594">
    <property type="entry name" value="HATPase_dom"/>
</dbReference>
<evidence type="ECO:0000313" key="4">
    <source>
        <dbReference type="EMBL" id="ETR72322.1"/>
    </source>
</evidence>
<dbReference type="GO" id="GO:0004673">
    <property type="term" value="F:protein histidine kinase activity"/>
    <property type="evidence" value="ECO:0007669"/>
    <property type="project" value="UniProtKB-EC"/>
</dbReference>
<dbReference type="SUPFAM" id="SSF55874">
    <property type="entry name" value="ATPase domain of HSP90 chaperone/DNA topoisomerase II/histidine kinase"/>
    <property type="match status" value="1"/>
</dbReference>
<dbReference type="EMBL" id="ATBP01000160">
    <property type="protein sequence ID" value="ETR72322.1"/>
    <property type="molecule type" value="Genomic_DNA"/>
</dbReference>
<name>A0A1V1PBN8_9BACT</name>
<dbReference type="Gene3D" id="3.30.565.10">
    <property type="entry name" value="Histidine kinase-like ATPase, C-terminal domain"/>
    <property type="match status" value="1"/>
</dbReference>
<feature type="domain" description="Histidine kinase/HSP90-like ATPase" evidence="3">
    <location>
        <begin position="3"/>
        <end position="72"/>
    </location>
</feature>
<dbReference type="InterPro" id="IPR004358">
    <property type="entry name" value="Sig_transdc_His_kin-like_C"/>
</dbReference>
<feature type="non-terminal residue" evidence="4">
    <location>
        <position position="1"/>
    </location>
</feature>
<dbReference type="Proteomes" id="UP000189670">
    <property type="component" value="Unassembled WGS sequence"/>
</dbReference>
<comment type="catalytic activity">
    <reaction evidence="1">
        <text>ATP + protein L-histidine = ADP + protein N-phospho-L-histidine.</text>
        <dbReference type="EC" id="2.7.13.3"/>
    </reaction>
</comment>
<evidence type="ECO:0000256" key="2">
    <source>
        <dbReference type="ARBA" id="ARBA00012438"/>
    </source>
</evidence>
<evidence type="ECO:0000256" key="1">
    <source>
        <dbReference type="ARBA" id="ARBA00000085"/>
    </source>
</evidence>
<comment type="caution">
    <text evidence="4">The sequence shown here is derived from an EMBL/GenBank/DDBJ whole genome shotgun (WGS) entry which is preliminary data.</text>
</comment>
<dbReference type="Pfam" id="PF02518">
    <property type="entry name" value="HATPase_c"/>
    <property type="match status" value="1"/>
</dbReference>
<dbReference type="EC" id="2.7.13.3" evidence="2"/>
<reference evidence="5" key="1">
    <citation type="submission" date="2012-11" db="EMBL/GenBank/DDBJ databases">
        <authorList>
            <person name="Lucero-Rivera Y.E."/>
            <person name="Tovar-Ramirez D."/>
        </authorList>
    </citation>
    <scope>NUCLEOTIDE SEQUENCE [LARGE SCALE GENOMIC DNA]</scope>
    <source>
        <strain evidence="5">Araruama</strain>
    </source>
</reference>
<sequence>DENAFCISIHNKGAVPEAVRENFFEKYTTSGKPNGTGLGTYSAKLIAETLGGSITMASSEKLGTMITLSFPRCSDGASGTKID</sequence>
<evidence type="ECO:0000259" key="3">
    <source>
        <dbReference type="Pfam" id="PF02518"/>
    </source>
</evidence>
<accession>A0A1V1PBN8</accession>
<dbReference type="PRINTS" id="PR00344">
    <property type="entry name" value="BCTRLSENSOR"/>
</dbReference>
<dbReference type="AlphaFoldDB" id="A0A1V1PBN8"/>
<dbReference type="InterPro" id="IPR036890">
    <property type="entry name" value="HATPase_C_sf"/>
</dbReference>
<evidence type="ECO:0000313" key="5">
    <source>
        <dbReference type="Proteomes" id="UP000189670"/>
    </source>
</evidence>
<protein>
    <recommendedName>
        <fullName evidence="2">histidine kinase</fullName>
        <ecNumber evidence="2">2.7.13.3</ecNumber>
    </recommendedName>
</protein>